<evidence type="ECO:0000313" key="2">
    <source>
        <dbReference type="Proteomes" id="UP000053676"/>
    </source>
</evidence>
<protein>
    <submittedName>
        <fullName evidence="1">Uncharacterized protein</fullName>
    </submittedName>
</protein>
<dbReference type="Proteomes" id="UP000053676">
    <property type="component" value="Unassembled WGS sequence"/>
</dbReference>
<dbReference type="KEGG" id="nai:NECAME_10218"/>
<dbReference type="OrthoDB" id="25129at2759"/>
<dbReference type="STRING" id="51031.W2TC92"/>
<organism evidence="1 2">
    <name type="scientific">Necator americanus</name>
    <name type="common">Human hookworm</name>
    <dbReference type="NCBI Taxonomy" id="51031"/>
    <lineage>
        <taxon>Eukaryota</taxon>
        <taxon>Metazoa</taxon>
        <taxon>Ecdysozoa</taxon>
        <taxon>Nematoda</taxon>
        <taxon>Chromadorea</taxon>
        <taxon>Rhabditida</taxon>
        <taxon>Rhabditina</taxon>
        <taxon>Rhabditomorpha</taxon>
        <taxon>Strongyloidea</taxon>
        <taxon>Ancylostomatidae</taxon>
        <taxon>Bunostominae</taxon>
        <taxon>Necator</taxon>
    </lineage>
</organism>
<dbReference type="AlphaFoldDB" id="W2TC92"/>
<evidence type="ECO:0000313" key="1">
    <source>
        <dbReference type="EMBL" id="ETN78632.1"/>
    </source>
</evidence>
<dbReference type="EMBL" id="KI659805">
    <property type="protein sequence ID" value="ETN78632.1"/>
    <property type="molecule type" value="Genomic_DNA"/>
</dbReference>
<accession>W2TC92</accession>
<reference evidence="2" key="1">
    <citation type="journal article" date="2014" name="Nat. Genet.">
        <title>Genome of the human hookworm Necator americanus.</title>
        <authorList>
            <person name="Tang Y.T."/>
            <person name="Gao X."/>
            <person name="Rosa B.A."/>
            <person name="Abubucker S."/>
            <person name="Hallsworth-Pepin K."/>
            <person name="Martin J."/>
            <person name="Tyagi R."/>
            <person name="Heizer E."/>
            <person name="Zhang X."/>
            <person name="Bhonagiri-Palsikar V."/>
            <person name="Minx P."/>
            <person name="Warren W.C."/>
            <person name="Wang Q."/>
            <person name="Zhan B."/>
            <person name="Hotez P.J."/>
            <person name="Sternberg P.W."/>
            <person name="Dougall A."/>
            <person name="Gaze S.T."/>
            <person name="Mulvenna J."/>
            <person name="Sotillo J."/>
            <person name="Ranganathan S."/>
            <person name="Rabelo E.M."/>
            <person name="Wilson R.K."/>
            <person name="Felgner P.L."/>
            <person name="Bethony J."/>
            <person name="Hawdon J.M."/>
            <person name="Gasser R.B."/>
            <person name="Loukas A."/>
            <person name="Mitreva M."/>
        </authorList>
    </citation>
    <scope>NUCLEOTIDE SEQUENCE [LARGE SCALE GENOMIC DNA]</scope>
</reference>
<gene>
    <name evidence="1" type="ORF">NECAME_10218</name>
</gene>
<proteinExistence type="predicted"/>
<sequence>MTDVVEKTLGGTVFIRPLRDISSAEIEVALRLENMEHCVFLSEKEQEFGLNKQCQGAYHHLKSRNHFLKSIRKQFHII</sequence>
<name>W2TC92_NECAM</name>
<keyword evidence="2" id="KW-1185">Reference proteome</keyword>